<organism evidence="2 3">
    <name type="scientific">Halopseudomonas formosensis</name>
    <dbReference type="NCBI Taxonomy" id="1002526"/>
    <lineage>
        <taxon>Bacteria</taxon>
        <taxon>Pseudomonadati</taxon>
        <taxon>Pseudomonadota</taxon>
        <taxon>Gammaproteobacteria</taxon>
        <taxon>Pseudomonadales</taxon>
        <taxon>Pseudomonadaceae</taxon>
        <taxon>Halopseudomonas</taxon>
    </lineage>
</organism>
<feature type="region of interest" description="Disordered" evidence="1">
    <location>
        <begin position="23"/>
        <end position="66"/>
    </location>
</feature>
<dbReference type="Proteomes" id="UP000242815">
    <property type="component" value="Unassembled WGS sequence"/>
</dbReference>
<protein>
    <recommendedName>
        <fullName evidence="4">DNA polymerase III subunit chi</fullName>
    </recommendedName>
</protein>
<evidence type="ECO:0008006" key="4">
    <source>
        <dbReference type="Google" id="ProtNLM"/>
    </source>
</evidence>
<evidence type="ECO:0000313" key="3">
    <source>
        <dbReference type="Proteomes" id="UP000242815"/>
    </source>
</evidence>
<dbReference type="AlphaFoldDB" id="A0A1I5ZJS6"/>
<gene>
    <name evidence="2" type="ORF">SAMN05216578_10181</name>
</gene>
<dbReference type="RefSeq" id="WP_090535898.1">
    <property type="nucleotide sequence ID" value="NZ_FOYD01000001.1"/>
</dbReference>
<reference evidence="2 3" key="1">
    <citation type="submission" date="2016-10" db="EMBL/GenBank/DDBJ databases">
        <authorList>
            <person name="de Groot N.N."/>
        </authorList>
    </citation>
    <scope>NUCLEOTIDE SEQUENCE [LARGE SCALE GENOMIC DNA]</scope>
    <source>
        <strain evidence="2 3">JCM 18415</strain>
    </source>
</reference>
<sequence length="158" mass="17767">MKQREPKDRKGLLQDLESIRTLLDEEQPAQTLDIPLLEDIITSGTDRPEPEPTPPPTASAEKAPNPFLPYESLAKLAGERVQLERLLQQSLSPTTPSPHTGAREVRMEERLHADAQLIMQDVIDEILPLIEAELRKRLNGRLQQLVEEQLDREGSAGL</sequence>
<name>A0A1I5ZJS6_9GAMM</name>
<dbReference type="OrthoDB" id="6196114at2"/>
<dbReference type="STRING" id="1002526.SAMN05216578_10181"/>
<proteinExistence type="predicted"/>
<evidence type="ECO:0000313" key="2">
    <source>
        <dbReference type="EMBL" id="SFQ56722.1"/>
    </source>
</evidence>
<evidence type="ECO:0000256" key="1">
    <source>
        <dbReference type="SAM" id="MobiDB-lite"/>
    </source>
</evidence>
<dbReference type="EMBL" id="FOYD01000001">
    <property type="protein sequence ID" value="SFQ56722.1"/>
    <property type="molecule type" value="Genomic_DNA"/>
</dbReference>
<accession>A0A1I5ZJS6</accession>